<comment type="caution">
    <text evidence="1">The sequence shown here is derived from an EMBL/GenBank/DDBJ whole genome shotgun (WGS) entry which is preliminary data.</text>
</comment>
<dbReference type="RefSeq" id="WP_379103219.1">
    <property type="nucleotide sequence ID" value="NZ_JBHUGZ010000017.1"/>
</dbReference>
<evidence type="ECO:0000313" key="2">
    <source>
        <dbReference type="Proteomes" id="UP001597405"/>
    </source>
</evidence>
<accession>A0ABW4UFC0</accession>
<dbReference type="EMBL" id="JBHUGZ010000017">
    <property type="protein sequence ID" value="MFD1986238.1"/>
    <property type="molecule type" value="Genomic_DNA"/>
</dbReference>
<protein>
    <submittedName>
        <fullName evidence="1">Uncharacterized protein</fullName>
    </submittedName>
</protein>
<organism evidence="1 2">
    <name type="scientific">Mesorhizobium newzealandense</name>
    <dbReference type="NCBI Taxonomy" id="1300302"/>
    <lineage>
        <taxon>Bacteria</taxon>
        <taxon>Pseudomonadati</taxon>
        <taxon>Pseudomonadota</taxon>
        <taxon>Alphaproteobacteria</taxon>
        <taxon>Hyphomicrobiales</taxon>
        <taxon>Phyllobacteriaceae</taxon>
        <taxon>Mesorhizobium</taxon>
    </lineage>
</organism>
<keyword evidence="2" id="KW-1185">Reference proteome</keyword>
<gene>
    <name evidence="1" type="ORF">ACFSOZ_27715</name>
</gene>
<dbReference type="Proteomes" id="UP001597405">
    <property type="component" value="Unassembled WGS sequence"/>
</dbReference>
<evidence type="ECO:0000313" key="1">
    <source>
        <dbReference type="EMBL" id="MFD1986238.1"/>
    </source>
</evidence>
<name>A0ABW4UFC0_9HYPH</name>
<proteinExistence type="predicted"/>
<reference evidence="2" key="1">
    <citation type="journal article" date="2019" name="Int. J. Syst. Evol. Microbiol.">
        <title>The Global Catalogue of Microorganisms (GCM) 10K type strain sequencing project: providing services to taxonomists for standard genome sequencing and annotation.</title>
        <authorList>
            <consortium name="The Broad Institute Genomics Platform"/>
            <consortium name="The Broad Institute Genome Sequencing Center for Infectious Disease"/>
            <person name="Wu L."/>
            <person name="Ma J."/>
        </authorList>
    </citation>
    <scope>NUCLEOTIDE SEQUENCE [LARGE SCALE GENOMIC DNA]</scope>
    <source>
        <strain evidence="2">CGMCC 1.16225</strain>
    </source>
</reference>
<sequence>MRTVYLDQNQWIALARAVKRPEDHPALRSLPRRIREEVDAGRLRIPLTFANVYETHKINDPERRSDLAIVQAFLSQGTVFRGRRRRREVEIGQIIASLVQLPPSVLADDWFLSRIFFEGAAESDVICQEVGVSERVVESIRSRPAESLYDYLVGTPDAVRTEAVKKFSAESERLRAMVEERRQKHAAENLAMRRRIYSALMMIDDIDLILRVANEVGAPWKQIADIGSSNARRIMNEVPTYHIEREIAVRLEAQTRPIEENDFRDMQTFCTVIPYADLIVGENQFVNLARQARLDEKYDTRMATSLSALDQALDDWAGQTVA</sequence>